<dbReference type="Pfam" id="PF00027">
    <property type="entry name" value="cNMP_binding"/>
    <property type="match status" value="1"/>
</dbReference>
<evidence type="ECO:0000313" key="3">
    <source>
        <dbReference type="Proteomes" id="UP000198657"/>
    </source>
</evidence>
<feature type="domain" description="Cyclic nucleotide-binding" evidence="1">
    <location>
        <begin position="12"/>
        <end position="116"/>
    </location>
</feature>
<dbReference type="InterPro" id="IPR018490">
    <property type="entry name" value="cNMP-bd_dom_sf"/>
</dbReference>
<dbReference type="InterPro" id="IPR000595">
    <property type="entry name" value="cNMP-bd_dom"/>
</dbReference>
<dbReference type="Proteomes" id="UP000198657">
    <property type="component" value="Unassembled WGS sequence"/>
</dbReference>
<keyword evidence="2" id="KW-0418">Kinase</keyword>
<proteinExistence type="predicted"/>
<dbReference type="AlphaFoldDB" id="A0A1H8RT67"/>
<sequence length="192" mass="22817">MKDDSLRHFLQSFNILTDIEIDDFLHLLTYKIFKKAEYFIKEGETCKQVAFVLTGSLRSYYTSDKEEEVTYCITFPNSLMTAYSSFVTSQPTMENIQAITKTELLIIPKDKFEKLVQQKPNWVYFLKTIAEQQYIELEKRIFQLQKSDATKRYTDLMKNHPEYVQKIPIQYLASYLGISQRHLSRIRKECTF</sequence>
<dbReference type="STRING" id="604089.SAMN04487942_0152"/>
<keyword evidence="2" id="KW-0808">Transferase</keyword>
<evidence type="ECO:0000259" key="1">
    <source>
        <dbReference type="PROSITE" id="PS50042"/>
    </source>
</evidence>
<name>A0A1H8RT67_9FLAO</name>
<dbReference type="EMBL" id="FODN01000014">
    <property type="protein sequence ID" value="SEO69368.1"/>
    <property type="molecule type" value="Genomic_DNA"/>
</dbReference>
<dbReference type="RefSeq" id="WP_091174411.1">
    <property type="nucleotide sequence ID" value="NZ_CBCSFM010000002.1"/>
</dbReference>
<gene>
    <name evidence="2" type="ORF">SAMN04487942_0152</name>
</gene>
<keyword evidence="3" id="KW-1185">Reference proteome</keyword>
<organism evidence="2 3">
    <name type="scientific">Flavobacterium sinopsychrotolerans</name>
    <dbReference type="NCBI Taxonomy" id="604089"/>
    <lineage>
        <taxon>Bacteria</taxon>
        <taxon>Pseudomonadati</taxon>
        <taxon>Bacteroidota</taxon>
        <taxon>Flavobacteriia</taxon>
        <taxon>Flavobacteriales</taxon>
        <taxon>Flavobacteriaceae</taxon>
        <taxon>Flavobacterium</taxon>
    </lineage>
</organism>
<dbReference type="CDD" id="cd00038">
    <property type="entry name" value="CAP_ED"/>
    <property type="match status" value="1"/>
</dbReference>
<protein>
    <submittedName>
        <fullName evidence="2">cAMP-binding domain of CRP or a regulatory subunit of cAMP-dependent protein kinases</fullName>
    </submittedName>
</protein>
<dbReference type="Gene3D" id="2.60.120.10">
    <property type="entry name" value="Jelly Rolls"/>
    <property type="match status" value="1"/>
</dbReference>
<evidence type="ECO:0000313" key="2">
    <source>
        <dbReference type="EMBL" id="SEO69368.1"/>
    </source>
</evidence>
<dbReference type="PROSITE" id="PS50042">
    <property type="entry name" value="CNMP_BINDING_3"/>
    <property type="match status" value="1"/>
</dbReference>
<dbReference type="SUPFAM" id="SSF51206">
    <property type="entry name" value="cAMP-binding domain-like"/>
    <property type="match status" value="1"/>
</dbReference>
<dbReference type="InterPro" id="IPR014710">
    <property type="entry name" value="RmlC-like_jellyroll"/>
</dbReference>
<dbReference type="OrthoDB" id="758145at2"/>
<reference evidence="3" key="1">
    <citation type="submission" date="2016-10" db="EMBL/GenBank/DDBJ databases">
        <authorList>
            <person name="Varghese N."/>
            <person name="Submissions S."/>
        </authorList>
    </citation>
    <scope>NUCLEOTIDE SEQUENCE [LARGE SCALE GENOMIC DNA]</scope>
    <source>
        <strain evidence="3">CGMCC 1.8704</strain>
    </source>
</reference>
<accession>A0A1H8RT67</accession>
<dbReference type="GO" id="GO:0016301">
    <property type="term" value="F:kinase activity"/>
    <property type="evidence" value="ECO:0007669"/>
    <property type="project" value="UniProtKB-KW"/>
</dbReference>